<evidence type="ECO:0000259" key="1">
    <source>
        <dbReference type="Pfam" id="PF06248"/>
    </source>
</evidence>
<keyword evidence="3" id="KW-1185">Reference proteome</keyword>
<dbReference type="GO" id="GO:0006888">
    <property type="term" value="P:endoplasmic reticulum to Golgi vesicle-mediated transport"/>
    <property type="evidence" value="ECO:0007669"/>
    <property type="project" value="TreeGrafter"/>
</dbReference>
<gene>
    <name evidence="2" type="ORF">C5167_012330</name>
</gene>
<dbReference type="EMBL" id="CM010717">
    <property type="protein sequence ID" value="RZC53482.1"/>
    <property type="molecule type" value="Genomic_DNA"/>
</dbReference>
<name>A0A4Y7J0D2_PAPSO</name>
<dbReference type="GO" id="GO:0005634">
    <property type="term" value="C:nucleus"/>
    <property type="evidence" value="ECO:0007669"/>
    <property type="project" value="InterPro"/>
</dbReference>
<dbReference type="GO" id="GO:1990423">
    <property type="term" value="C:RZZ complex"/>
    <property type="evidence" value="ECO:0007669"/>
    <property type="project" value="TreeGrafter"/>
</dbReference>
<protein>
    <recommendedName>
        <fullName evidence="1">Centromere/kinetochore protein zw10 N-terminal domain-containing protein</fullName>
    </recommendedName>
</protein>
<dbReference type="Proteomes" id="UP000316621">
    <property type="component" value="Chromosome 3"/>
</dbReference>
<evidence type="ECO:0000313" key="2">
    <source>
        <dbReference type="EMBL" id="RZC53482.1"/>
    </source>
</evidence>
<proteinExistence type="predicted"/>
<dbReference type="InterPro" id="IPR009361">
    <property type="entry name" value="Zw10_N"/>
</dbReference>
<accession>A0A4Y7J0D2</accession>
<evidence type="ECO:0000313" key="3">
    <source>
        <dbReference type="Proteomes" id="UP000316621"/>
    </source>
</evidence>
<dbReference type="OMA" id="TAMEVGC"/>
<dbReference type="Pfam" id="PF06248">
    <property type="entry name" value="Zw10_N"/>
    <property type="match status" value="1"/>
</dbReference>
<dbReference type="AlphaFoldDB" id="A0A4Y7J0D2"/>
<dbReference type="GO" id="GO:0007094">
    <property type="term" value="P:mitotic spindle assembly checkpoint signaling"/>
    <property type="evidence" value="ECO:0007669"/>
    <property type="project" value="TreeGrafter"/>
</dbReference>
<feature type="domain" description="Centromere/kinetochore protein zw10 N-terminal" evidence="1">
    <location>
        <begin position="37"/>
        <end position="128"/>
    </location>
</feature>
<organism evidence="2 3">
    <name type="scientific">Papaver somniferum</name>
    <name type="common">Opium poppy</name>
    <dbReference type="NCBI Taxonomy" id="3469"/>
    <lineage>
        <taxon>Eukaryota</taxon>
        <taxon>Viridiplantae</taxon>
        <taxon>Streptophyta</taxon>
        <taxon>Embryophyta</taxon>
        <taxon>Tracheophyta</taxon>
        <taxon>Spermatophyta</taxon>
        <taxon>Magnoliopsida</taxon>
        <taxon>Ranunculales</taxon>
        <taxon>Papaveraceae</taxon>
        <taxon>Papaveroideae</taxon>
        <taxon>Papaver</taxon>
    </lineage>
</organism>
<sequence>MDVLLGSIDVRELLSTQDIEESSPLSAPDLHLLIDRLQIRSLHIKQKVKDYILSHQAEFSQIFTSCSDSISKTEEISADLSNVVRLLSDSNIDVEIRDASREICSVRKDLKEKKELLSLVKIIVNLVERLKLVREDLKVGELINAAELLRDLKKDLLIVDGDGKEVGGGKREPVVFQLLRKEWFDCFDEFQELSIEKMKDVELRMVLTAMEVGCRSTPLWAC</sequence>
<dbReference type="Gramene" id="RZC53482">
    <property type="protein sequence ID" value="RZC53482"/>
    <property type="gene ID" value="C5167_012330"/>
</dbReference>
<dbReference type="PANTHER" id="PTHR12205">
    <property type="entry name" value="CENTROMERE/KINETOCHORE PROTEIN ZW10"/>
    <property type="match status" value="1"/>
</dbReference>
<reference evidence="2 3" key="1">
    <citation type="journal article" date="2018" name="Science">
        <title>The opium poppy genome and morphinan production.</title>
        <authorList>
            <person name="Guo L."/>
            <person name="Winzer T."/>
            <person name="Yang X."/>
            <person name="Li Y."/>
            <person name="Ning Z."/>
            <person name="He Z."/>
            <person name="Teodor R."/>
            <person name="Lu Y."/>
            <person name="Bowser T.A."/>
            <person name="Graham I.A."/>
            <person name="Ye K."/>
        </authorList>
    </citation>
    <scope>NUCLEOTIDE SEQUENCE [LARGE SCALE GENOMIC DNA]</scope>
    <source>
        <strain evidence="3">cv. HN1</strain>
        <tissue evidence="2">Leaves</tissue>
    </source>
</reference>
<dbReference type="STRING" id="3469.A0A4Y7J0D2"/>
<dbReference type="PANTHER" id="PTHR12205:SF0">
    <property type="entry name" value="CENTROMERE_KINETOCHORE PROTEIN ZW10 HOMOLOG"/>
    <property type="match status" value="1"/>
</dbReference>
<dbReference type="GO" id="GO:0005737">
    <property type="term" value="C:cytoplasm"/>
    <property type="evidence" value="ECO:0007669"/>
    <property type="project" value="GOC"/>
</dbReference>